<dbReference type="PANTHER" id="PTHR10666">
    <property type="entry name" value="UBIQUITIN"/>
    <property type="match status" value="1"/>
</dbReference>
<sequence length="160" mass="18332">MELVFVFVKTLTGKTITIEVELSDSIGQVKQKIQERDDIVPPNHEQCLTYAGTQLEDHHALAHYHIKKECTLHLLFRRRPDEPIRIFIRWLVGGSTRLKVRPSDTIAQVKQVIGDKMGIAPDQQRLIFASKLLEDQHTLADYNIENESTVIIVLRLRPGS</sequence>
<evidence type="ECO:0000256" key="8">
    <source>
        <dbReference type="ARBA" id="ARBA00023242"/>
    </source>
</evidence>
<evidence type="ECO:0000313" key="11">
    <source>
        <dbReference type="Proteomes" id="UP000011083"/>
    </source>
</evidence>
<keyword evidence="8" id="KW-0539">Nucleus</keyword>
<dbReference type="STRING" id="1257118.L8GPF4"/>
<evidence type="ECO:0000256" key="5">
    <source>
        <dbReference type="ARBA" id="ARBA00022499"/>
    </source>
</evidence>
<name>L8GPF4_ACACF</name>
<dbReference type="Pfam" id="PF00240">
    <property type="entry name" value="ubiquitin"/>
    <property type="match status" value="2"/>
</dbReference>
<evidence type="ECO:0000256" key="7">
    <source>
        <dbReference type="ARBA" id="ARBA00022843"/>
    </source>
</evidence>
<dbReference type="InterPro" id="IPR019956">
    <property type="entry name" value="Ubiquitin_dom"/>
</dbReference>
<dbReference type="InterPro" id="IPR029071">
    <property type="entry name" value="Ubiquitin-like_domsf"/>
</dbReference>
<evidence type="ECO:0000256" key="6">
    <source>
        <dbReference type="ARBA" id="ARBA00022737"/>
    </source>
</evidence>
<dbReference type="InterPro" id="IPR000626">
    <property type="entry name" value="Ubiquitin-like_dom"/>
</dbReference>
<dbReference type="EMBL" id="KB008052">
    <property type="protein sequence ID" value="ELR14518.1"/>
    <property type="molecule type" value="Genomic_DNA"/>
</dbReference>
<dbReference type="RefSeq" id="XP_004336531.1">
    <property type="nucleotide sequence ID" value="XM_004336483.1"/>
</dbReference>
<keyword evidence="7" id="KW-0832">Ubl conjugation</keyword>
<dbReference type="PROSITE" id="PS50053">
    <property type="entry name" value="UBIQUITIN_2"/>
    <property type="match status" value="2"/>
</dbReference>
<dbReference type="Proteomes" id="UP000011083">
    <property type="component" value="Unassembled WGS sequence"/>
</dbReference>
<gene>
    <name evidence="10" type="ORF">ACA1_193210</name>
</gene>
<evidence type="ECO:0000259" key="9">
    <source>
        <dbReference type="PROSITE" id="PS50053"/>
    </source>
</evidence>
<dbReference type="AlphaFoldDB" id="L8GPF4"/>
<dbReference type="GeneID" id="14915131"/>
<dbReference type="FunFam" id="3.10.20.90:FF:000205">
    <property type="entry name" value="2'-5'-oligoadenylate synthase-like protein 2"/>
    <property type="match status" value="1"/>
</dbReference>
<keyword evidence="4" id="KW-0963">Cytoplasm</keyword>
<dbReference type="GO" id="GO:0005737">
    <property type="term" value="C:cytoplasm"/>
    <property type="evidence" value="ECO:0007669"/>
    <property type="project" value="UniProtKB-SubCell"/>
</dbReference>
<keyword evidence="5" id="KW-1017">Isopeptide bond</keyword>
<dbReference type="SMART" id="SM00213">
    <property type="entry name" value="UBQ"/>
    <property type="match status" value="2"/>
</dbReference>
<feature type="domain" description="Ubiquitin-like" evidence="9">
    <location>
        <begin position="84"/>
        <end position="159"/>
    </location>
</feature>
<evidence type="ECO:0000256" key="4">
    <source>
        <dbReference type="ARBA" id="ARBA00022490"/>
    </source>
</evidence>
<keyword evidence="11" id="KW-1185">Reference proteome</keyword>
<evidence type="ECO:0000256" key="2">
    <source>
        <dbReference type="ARBA" id="ARBA00004496"/>
    </source>
</evidence>
<dbReference type="SUPFAM" id="SSF54236">
    <property type="entry name" value="Ubiquitin-like"/>
    <property type="match status" value="2"/>
</dbReference>
<proteinExistence type="inferred from homology"/>
<keyword evidence="6" id="KW-0677">Repeat</keyword>
<organism evidence="10 11">
    <name type="scientific">Acanthamoeba castellanii (strain ATCC 30010 / Neff)</name>
    <dbReference type="NCBI Taxonomy" id="1257118"/>
    <lineage>
        <taxon>Eukaryota</taxon>
        <taxon>Amoebozoa</taxon>
        <taxon>Discosea</taxon>
        <taxon>Longamoebia</taxon>
        <taxon>Centramoebida</taxon>
        <taxon>Acanthamoebidae</taxon>
        <taxon>Acanthamoeba</taxon>
    </lineage>
</organism>
<dbReference type="KEGG" id="acan:ACA1_193210"/>
<accession>L8GPF4</accession>
<reference evidence="10 11" key="1">
    <citation type="journal article" date="2013" name="Genome Biol.">
        <title>Genome of Acanthamoeba castellanii highlights extensive lateral gene transfer and early evolution of tyrosine kinase signaling.</title>
        <authorList>
            <person name="Clarke M."/>
            <person name="Lohan A.J."/>
            <person name="Liu B."/>
            <person name="Lagkouvardos I."/>
            <person name="Roy S."/>
            <person name="Zafar N."/>
            <person name="Bertelli C."/>
            <person name="Schilde C."/>
            <person name="Kianianmomeni A."/>
            <person name="Burglin T.R."/>
            <person name="Frech C."/>
            <person name="Turcotte B."/>
            <person name="Kopec K.O."/>
            <person name="Synnott J.M."/>
            <person name="Choo C."/>
            <person name="Paponov I."/>
            <person name="Finkler A."/>
            <person name="Soon Heng Tan C."/>
            <person name="Hutchins A.P."/>
            <person name="Weinmeier T."/>
            <person name="Rattei T."/>
            <person name="Chu J.S."/>
            <person name="Gimenez G."/>
            <person name="Irimia M."/>
            <person name="Rigden D.J."/>
            <person name="Fitzpatrick D.A."/>
            <person name="Lorenzo-Morales J."/>
            <person name="Bateman A."/>
            <person name="Chiu C.H."/>
            <person name="Tang P."/>
            <person name="Hegemann P."/>
            <person name="Fromm H."/>
            <person name="Raoult D."/>
            <person name="Greub G."/>
            <person name="Miranda-Saavedra D."/>
            <person name="Chen N."/>
            <person name="Nash P."/>
            <person name="Ginger M.L."/>
            <person name="Horn M."/>
            <person name="Schaap P."/>
            <person name="Caler L."/>
            <person name="Loftus B."/>
        </authorList>
    </citation>
    <scope>NUCLEOTIDE SEQUENCE [LARGE SCALE GENOMIC DNA]</scope>
    <source>
        <strain evidence="10 11">Neff</strain>
    </source>
</reference>
<dbReference type="InterPro" id="IPR050158">
    <property type="entry name" value="Ubiquitin_ubiquitin-like"/>
</dbReference>
<comment type="similarity">
    <text evidence="3">Belongs to the ubiquitin family.</text>
</comment>
<protein>
    <submittedName>
        <fullName evidence="10">Polyubiquitin 4 UBQ4, putative</fullName>
    </submittedName>
</protein>
<dbReference type="Gene3D" id="3.10.20.90">
    <property type="entry name" value="Phosphatidylinositol 3-kinase Catalytic Subunit, Chain A, domain 1"/>
    <property type="match status" value="2"/>
</dbReference>
<feature type="domain" description="Ubiquitin-like" evidence="9">
    <location>
        <begin position="4"/>
        <end position="81"/>
    </location>
</feature>
<dbReference type="GO" id="GO:0005634">
    <property type="term" value="C:nucleus"/>
    <property type="evidence" value="ECO:0007669"/>
    <property type="project" value="UniProtKB-SubCell"/>
</dbReference>
<evidence type="ECO:0000256" key="3">
    <source>
        <dbReference type="ARBA" id="ARBA00008430"/>
    </source>
</evidence>
<dbReference type="VEuPathDB" id="AmoebaDB:ACA1_193210"/>
<dbReference type="PRINTS" id="PR00348">
    <property type="entry name" value="UBIQUITIN"/>
</dbReference>
<dbReference type="OrthoDB" id="472at2759"/>
<evidence type="ECO:0000313" key="10">
    <source>
        <dbReference type="EMBL" id="ELR14518.1"/>
    </source>
</evidence>
<evidence type="ECO:0000256" key="1">
    <source>
        <dbReference type="ARBA" id="ARBA00004123"/>
    </source>
</evidence>
<dbReference type="FunFam" id="3.10.20.90:FF:000469">
    <property type="entry name" value="Polyubiquitin-C"/>
    <property type="match status" value="1"/>
</dbReference>
<comment type="subcellular location">
    <subcellularLocation>
        <location evidence="2">Cytoplasm</location>
    </subcellularLocation>
    <subcellularLocation>
        <location evidence="1">Nucleus</location>
    </subcellularLocation>
</comment>